<reference evidence="1 2" key="1">
    <citation type="journal article" date="2016" name="Nat. Commun.">
        <title>Thousands of microbial genomes shed light on interconnected biogeochemical processes in an aquifer system.</title>
        <authorList>
            <person name="Anantharaman K."/>
            <person name="Brown C.T."/>
            <person name="Hug L.A."/>
            <person name="Sharon I."/>
            <person name="Castelle C.J."/>
            <person name="Probst A.J."/>
            <person name="Thomas B.C."/>
            <person name="Singh A."/>
            <person name="Wilkins M.J."/>
            <person name="Karaoz U."/>
            <person name="Brodie E.L."/>
            <person name="Williams K.H."/>
            <person name="Hubbard S.S."/>
            <person name="Banfield J.F."/>
        </authorList>
    </citation>
    <scope>NUCLEOTIDE SEQUENCE [LARGE SCALE GENOMIC DNA]</scope>
</reference>
<sequence length="173" mass="18622">MLCFTFILGVLNRGIAISADKDLGQVIRLGNGSSRVKLCRNNPPDTFRDGSIVYGACPTSFSTGPKTYWILQNPGPRQDKRILVRIHAGGMGTPGRVVAGKGVPECLVSTSDPSNGEDSLVIIHLGDTVKITTAKNRSFVIVYEDLIKGPKCLTLDKYENKNLQSSVCLVASV</sequence>
<comment type="caution">
    <text evidence="1">The sequence shown here is derived from an EMBL/GenBank/DDBJ whole genome shotgun (WGS) entry which is preliminary data.</text>
</comment>
<proteinExistence type="predicted"/>
<evidence type="ECO:0000313" key="1">
    <source>
        <dbReference type="EMBL" id="OGB73735.1"/>
    </source>
</evidence>
<gene>
    <name evidence="1" type="ORF">A3K51_02785</name>
</gene>
<organism evidence="1 2">
    <name type="scientific">candidate division Kazan bacterium RIFCSPLOWO2_01_FULL_45_19</name>
    <dbReference type="NCBI Taxonomy" id="1798538"/>
    <lineage>
        <taxon>Bacteria</taxon>
        <taxon>Bacteria division Kazan-3B-28</taxon>
    </lineage>
</organism>
<accession>A0A1F4NQI5</accession>
<dbReference type="EMBL" id="METD01000001">
    <property type="protein sequence ID" value="OGB73735.1"/>
    <property type="molecule type" value="Genomic_DNA"/>
</dbReference>
<evidence type="ECO:0000313" key="2">
    <source>
        <dbReference type="Proteomes" id="UP000178085"/>
    </source>
</evidence>
<dbReference type="AlphaFoldDB" id="A0A1F4NQI5"/>
<protein>
    <submittedName>
        <fullName evidence="1">Uncharacterized protein</fullName>
    </submittedName>
</protein>
<dbReference type="Proteomes" id="UP000178085">
    <property type="component" value="Unassembled WGS sequence"/>
</dbReference>
<name>A0A1F4NQI5_UNCK3</name>